<evidence type="ECO:0000313" key="1">
    <source>
        <dbReference type="WBParaSite" id="GPUH_0000175301-mRNA-1"/>
    </source>
</evidence>
<protein>
    <submittedName>
        <fullName evidence="1">SMB domain-containing protein</fullName>
    </submittedName>
</protein>
<organism evidence="1">
    <name type="scientific">Gongylonema pulchrum</name>
    <dbReference type="NCBI Taxonomy" id="637853"/>
    <lineage>
        <taxon>Eukaryota</taxon>
        <taxon>Metazoa</taxon>
        <taxon>Ecdysozoa</taxon>
        <taxon>Nematoda</taxon>
        <taxon>Chromadorea</taxon>
        <taxon>Rhabditida</taxon>
        <taxon>Spirurina</taxon>
        <taxon>Spiruromorpha</taxon>
        <taxon>Spiruroidea</taxon>
        <taxon>Gongylonematidae</taxon>
        <taxon>Gongylonema</taxon>
    </lineage>
</organism>
<accession>A0A183CZ58</accession>
<proteinExistence type="predicted"/>
<sequence>LPCKGDEDCGVFDVCVLDICIANHQECRLDNHEDCEVFEYCFDGECVPDHQDCPNGTCPEDQVCVNKKCEVHPDTTQAPPKITQVTIAAQPCKVGWIHKPSQKSCYMVLHLLLCRAAGSHLC</sequence>
<dbReference type="AlphaFoldDB" id="A0A183CZ58"/>
<dbReference type="WBParaSite" id="GPUH_0000175301-mRNA-1">
    <property type="protein sequence ID" value="GPUH_0000175301-mRNA-1"/>
    <property type="gene ID" value="GPUH_0000175301"/>
</dbReference>
<reference evidence="1" key="1">
    <citation type="submission" date="2016-06" db="UniProtKB">
        <authorList>
            <consortium name="WormBaseParasite"/>
        </authorList>
    </citation>
    <scope>IDENTIFICATION</scope>
</reference>
<name>A0A183CZ58_9BILA</name>